<dbReference type="Proteomes" id="UP001162131">
    <property type="component" value="Unassembled WGS sequence"/>
</dbReference>
<dbReference type="SUPFAM" id="SSF57850">
    <property type="entry name" value="RING/U-box"/>
    <property type="match status" value="1"/>
</dbReference>
<reference evidence="1" key="1">
    <citation type="submission" date="2021-09" db="EMBL/GenBank/DDBJ databases">
        <authorList>
            <consortium name="AG Swart"/>
            <person name="Singh M."/>
            <person name="Singh A."/>
            <person name="Seah K."/>
            <person name="Emmerich C."/>
        </authorList>
    </citation>
    <scope>NUCLEOTIDE SEQUENCE</scope>
    <source>
        <strain evidence="1">ATCC30299</strain>
    </source>
</reference>
<protein>
    <recommendedName>
        <fullName evidence="3">Peroxin-12</fullName>
    </recommendedName>
</protein>
<dbReference type="GO" id="GO:0016558">
    <property type="term" value="P:protein import into peroxisome matrix"/>
    <property type="evidence" value="ECO:0007669"/>
    <property type="project" value="InterPro"/>
</dbReference>
<keyword evidence="2" id="KW-1185">Reference proteome</keyword>
<dbReference type="GO" id="GO:0006513">
    <property type="term" value="P:protein monoubiquitination"/>
    <property type="evidence" value="ECO:0007669"/>
    <property type="project" value="TreeGrafter"/>
</dbReference>
<dbReference type="GO" id="GO:0005778">
    <property type="term" value="C:peroxisomal membrane"/>
    <property type="evidence" value="ECO:0007669"/>
    <property type="project" value="UniProtKB-SubCell"/>
</dbReference>
<dbReference type="PANTHER" id="PTHR12888:SF0">
    <property type="entry name" value="PEROXISOME ASSEMBLY PROTEIN 12"/>
    <property type="match status" value="1"/>
</dbReference>
<dbReference type="GO" id="GO:1990429">
    <property type="term" value="C:peroxisomal importomer complex"/>
    <property type="evidence" value="ECO:0007669"/>
    <property type="project" value="TreeGrafter"/>
</dbReference>
<dbReference type="InterPro" id="IPR013083">
    <property type="entry name" value="Znf_RING/FYVE/PHD"/>
</dbReference>
<accession>A0AAU9JLR1</accession>
<organism evidence="1 2">
    <name type="scientific">Blepharisma stoltei</name>
    <dbReference type="NCBI Taxonomy" id="1481888"/>
    <lineage>
        <taxon>Eukaryota</taxon>
        <taxon>Sar</taxon>
        <taxon>Alveolata</taxon>
        <taxon>Ciliophora</taxon>
        <taxon>Postciliodesmatophora</taxon>
        <taxon>Heterotrichea</taxon>
        <taxon>Heterotrichida</taxon>
        <taxon>Blepharismidae</taxon>
        <taxon>Blepharisma</taxon>
    </lineage>
</organism>
<evidence type="ECO:0000313" key="1">
    <source>
        <dbReference type="EMBL" id="CAG9322680.1"/>
    </source>
</evidence>
<name>A0AAU9JLR1_9CILI</name>
<sequence length="256" mass="29574">MDSFENKEPTFYEMVMQDRLQDMIWQSIKFVLGVFCEKFSVLIPFRYYQDEISSLFLGSLDLYSLLKTNSNFSESFYSLRRIFTSKFDIVKYLVVNYILPLLSKRISSQSSRILHSSHDIIKGIHMISYLYLNFPYFAPAYSILRHKVIRQQGSSSMGYVFIFVLLLIKGLELWVSSRSKPPELTEVADVSAPYKESKVQKGYCGICRKNIVNPAALSVSGYVFCYSCIKGHVDVFKSCPVTGIRADVKNIRKLHY</sequence>
<evidence type="ECO:0008006" key="3">
    <source>
        <dbReference type="Google" id="ProtNLM"/>
    </source>
</evidence>
<comment type="caution">
    <text evidence="1">The sequence shown here is derived from an EMBL/GenBank/DDBJ whole genome shotgun (WGS) entry which is preliminary data.</text>
</comment>
<dbReference type="InterPro" id="IPR017375">
    <property type="entry name" value="PEX12"/>
</dbReference>
<dbReference type="AlphaFoldDB" id="A0AAU9JLR1"/>
<dbReference type="CDD" id="cd16451">
    <property type="entry name" value="mRING_PEX12"/>
    <property type="match status" value="1"/>
</dbReference>
<dbReference type="PANTHER" id="PTHR12888">
    <property type="entry name" value="PEROXISOME ASSEMBLY PROTEIN 12 PEROXIN-12"/>
    <property type="match status" value="1"/>
</dbReference>
<dbReference type="EMBL" id="CAJZBQ010000032">
    <property type="protein sequence ID" value="CAG9322680.1"/>
    <property type="molecule type" value="Genomic_DNA"/>
</dbReference>
<dbReference type="GO" id="GO:0004842">
    <property type="term" value="F:ubiquitin-protein transferase activity"/>
    <property type="evidence" value="ECO:0007669"/>
    <property type="project" value="TreeGrafter"/>
</dbReference>
<gene>
    <name evidence="1" type="ORF">BSTOLATCC_MIC31798</name>
</gene>
<dbReference type="GO" id="GO:0008270">
    <property type="term" value="F:zinc ion binding"/>
    <property type="evidence" value="ECO:0007669"/>
    <property type="project" value="UniProtKB-KW"/>
</dbReference>
<evidence type="ECO:0000313" key="2">
    <source>
        <dbReference type="Proteomes" id="UP001162131"/>
    </source>
</evidence>
<dbReference type="Gene3D" id="3.30.40.10">
    <property type="entry name" value="Zinc/RING finger domain, C3HC4 (zinc finger)"/>
    <property type="match status" value="1"/>
</dbReference>
<proteinExistence type="predicted"/>